<sequence length="47" mass="5020">MACNYRVALHCGEPGKSVAIGGLQSKARRRLPTARLLRRVAVTAITG</sequence>
<comment type="caution">
    <text evidence="1">The sequence shown here is derived from an EMBL/GenBank/DDBJ whole genome shotgun (WGS) entry which is preliminary data.</text>
</comment>
<name>A0ABN3EQ42_9ACTN</name>
<gene>
    <name evidence="1" type="ORF">GCM10010430_59570</name>
</gene>
<reference evidence="1 2" key="1">
    <citation type="journal article" date="2019" name="Int. J. Syst. Evol. Microbiol.">
        <title>The Global Catalogue of Microorganisms (GCM) 10K type strain sequencing project: providing services to taxonomists for standard genome sequencing and annotation.</title>
        <authorList>
            <consortium name="The Broad Institute Genomics Platform"/>
            <consortium name="The Broad Institute Genome Sequencing Center for Infectious Disease"/>
            <person name="Wu L."/>
            <person name="Ma J."/>
        </authorList>
    </citation>
    <scope>NUCLEOTIDE SEQUENCE [LARGE SCALE GENOMIC DNA]</scope>
    <source>
        <strain evidence="1 2">JCM 7356</strain>
    </source>
</reference>
<keyword evidence="2" id="KW-1185">Reference proteome</keyword>
<evidence type="ECO:0000313" key="2">
    <source>
        <dbReference type="Proteomes" id="UP001500305"/>
    </source>
</evidence>
<dbReference type="RefSeq" id="WP_344639616.1">
    <property type="nucleotide sequence ID" value="NZ_BAAATR010000034.1"/>
</dbReference>
<dbReference type="Proteomes" id="UP001500305">
    <property type="component" value="Unassembled WGS sequence"/>
</dbReference>
<accession>A0ABN3EQ42</accession>
<protein>
    <submittedName>
        <fullName evidence="1">Uncharacterized protein</fullName>
    </submittedName>
</protein>
<evidence type="ECO:0000313" key="1">
    <source>
        <dbReference type="EMBL" id="GAA2266642.1"/>
    </source>
</evidence>
<dbReference type="EMBL" id="BAAATR010000034">
    <property type="protein sequence ID" value="GAA2266642.1"/>
    <property type="molecule type" value="Genomic_DNA"/>
</dbReference>
<organism evidence="1 2">
    <name type="scientific">Kitasatospora cystarginea</name>
    <dbReference type="NCBI Taxonomy" id="58350"/>
    <lineage>
        <taxon>Bacteria</taxon>
        <taxon>Bacillati</taxon>
        <taxon>Actinomycetota</taxon>
        <taxon>Actinomycetes</taxon>
        <taxon>Kitasatosporales</taxon>
        <taxon>Streptomycetaceae</taxon>
        <taxon>Kitasatospora</taxon>
    </lineage>
</organism>
<proteinExistence type="predicted"/>